<proteinExistence type="inferred from homology"/>
<keyword evidence="10" id="KW-1185">Reference proteome</keyword>
<feature type="transmembrane region" description="Helical" evidence="8">
    <location>
        <begin position="5"/>
        <end position="21"/>
    </location>
</feature>
<keyword evidence="4 8" id="KW-1003">Cell membrane</keyword>
<feature type="transmembrane region" description="Helical" evidence="8">
    <location>
        <begin position="347"/>
        <end position="368"/>
    </location>
</feature>
<gene>
    <name evidence="9" type="ORF">SAMN05444972_10839</name>
</gene>
<dbReference type="InterPro" id="IPR003804">
    <property type="entry name" value="Lactate_perm"/>
</dbReference>
<keyword evidence="5 8" id="KW-0812">Transmembrane</keyword>
<dbReference type="GO" id="GO:0005886">
    <property type="term" value="C:plasma membrane"/>
    <property type="evidence" value="ECO:0007669"/>
    <property type="project" value="UniProtKB-SubCell"/>
</dbReference>
<evidence type="ECO:0000256" key="4">
    <source>
        <dbReference type="ARBA" id="ARBA00022475"/>
    </source>
</evidence>
<feature type="transmembrane region" description="Helical" evidence="8">
    <location>
        <begin position="232"/>
        <end position="253"/>
    </location>
</feature>
<evidence type="ECO:0000313" key="9">
    <source>
        <dbReference type="EMBL" id="SFS80434.1"/>
    </source>
</evidence>
<keyword evidence="3 8" id="KW-0813">Transport</keyword>
<evidence type="ECO:0000256" key="5">
    <source>
        <dbReference type="ARBA" id="ARBA00022692"/>
    </source>
</evidence>
<evidence type="ECO:0000256" key="2">
    <source>
        <dbReference type="ARBA" id="ARBA00010100"/>
    </source>
</evidence>
<dbReference type="Pfam" id="PF02652">
    <property type="entry name" value="Lactate_perm"/>
    <property type="match status" value="2"/>
</dbReference>
<keyword evidence="6 8" id="KW-1133">Transmembrane helix</keyword>
<feature type="transmembrane region" description="Helical" evidence="8">
    <location>
        <begin position="176"/>
        <end position="197"/>
    </location>
</feature>
<dbReference type="EMBL" id="FPAA01000008">
    <property type="protein sequence ID" value="SFS80434.1"/>
    <property type="molecule type" value="Genomic_DNA"/>
</dbReference>
<dbReference type="GO" id="GO:0015129">
    <property type="term" value="F:lactate transmembrane transporter activity"/>
    <property type="evidence" value="ECO:0007669"/>
    <property type="project" value="UniProtKB-UniRule"/>
</dbReference>
<dbReference type="PANTHER" id="PTHR30003">
    <property type="entry name" value="L-LACTATE PERMEASE"/>
    <property type="match status" value="1"/>
</dbReference>
<sequence length="496" mass="53776">MVFSLAMVPILIVFVWIFLFKRSSIEAGILACMIASLIGMVSNSFSLVTPDILGAILKSALTTSMVAYILFFGILLFHLMNEAGAIQGIASFVSQTTNNPTRQVLLLAVAFSPLVESAGGFGLAIIVIAPILITLGFNRTKAIVISLLSLTAVPWGALATGTVIGANLSGLPLHELGVGSAILSIPTFLYFSIVMTYISGGFNALRKHLLEVLFVTISLSLAIWFFSRYISVELAGVFGAIIALSTEMFLIRITERKPKLAGAPHATPSIFRTMSPYFLLILLLFITRTLPVLETHLKSIVVWHWPQYDFKLPLLYSPGFCLLLVCLYTLVNYRLSLLMIIQSLKRTIMQIIPVLLSTLGFVAMAHLMDQSGMTHVLSSSAAQFFGFAFLYFSPLIGGLGGFLTGSNTGSNAMFMQLQLKTAHHLPMNPDLIAYAQNTSSSHLTMASPSRVVLATSIGKIPNQENRILRTLFLIGLGTLLLLIIEVGIGQTLLAPT</sequence>
<dbReference type="GO" id="GO:0015295">
    <property type="term" value="F:solute:proton symporter activity"/>
    <property type="evidence" value="ECO:0007669"/>
    <property type="project" value="TreeGrafter"/>
</dbReference>
<dbReference type="OrthoDB" id="9761056at2"/>
<protein>
    <recommendedName>
        <fullName evidence="8">L-lactate permease</fullName>
    </recommendedName>
</protein>
<evidence type="ECO:0000256" key="7">
    <source>
        <dbReference type="ARBA" id="ARBA00023136"/>
    </source>
</evidence>
<dbReference type="PANTHER" id="PTHR30003:SF0">
    <property type="entry name" value="GLYCOLATE PERMEASE GLCA-RELATED"/>
    <property type="match status" value="1"/>
</dbReference>
<feature type="transmembrane region" description="Helical" evidence="8">
    <location>
        <begin position="471"/>
        <end position="493"/>
    </location>
</feature>
<keyword evidence="7 8" id="KW-0472">Membrane</keyword>
<feature type="transmembrane region" description="Helical" evidence="8">
    <location>
        <begin position="274"/>
        <end position="293"/>
    </location>
</feature>
<dbReference type="AlphaFoldDB" id="A0A1I6SU23"/>
<dbReference type="RefSeq" id="WP_091837493.1">
    <property type="nucleotide sequence ID" value="NZ_FPAA01000008.1"/>
</dbReference>
<comment type="subcellular location">
    <subcellularLocation>
        <location evidence="1 8">Cell membrane</location>
        <topology evidence="1 8">Multi-pass membrane protein</topology>
    </subcellularLocation>
</comment>
<evidence type="ECO:0000256" key="6">
    <source>
        <dbReference type="ARBA" id="ARBA00022989"/>
    </source>
</evidence>
<name>A0A1I6SU23_9BACL</name>
<feature type="transmembrane region" description="Helical" evidence="8">
    <location>
        <begin position="60"/>
        <end position="80"/>
    </location>
</feature>
<feature type="transmembrane region" description="Helical" evidence="8">
    <location>
        <begin position="380"/>
        <end position="403"/>
    </location>
</feature>
<organism evidence="9 10">
    <name type="scientific">Marininema halotolerans</name>
    <dbReference type="NCBI Taxonomy" id="1155944"/>
    <lineage>
        <taxon>Bacteria</taxon>
        <taxon>Bacillati</taxon>
        <taxon>Bacillota</taxon>
        <taxon>Bacilli</taxon>
        <taxon>Bacillales</taxon>
        <taxon>Thermoactinomycetaceae</taxon>
        <taxon>Marininema</taxon>
    </lineage>
</organism>
<reference evidence="10" key="1">
    <citation type="submission" date="2016-10" db="EMBL/GenBank/DDBJ databases">
        <authorList>
            <person name="Varghese N."/>
            <person name="Submissions S."/>
        </authorList>
    </citation>
    <scope>NUCLEOTIDE SEQUENCE [LARGE SCALE GENOMIC DNA]</scope>
    <source>
        <strain evidence="10">DSM 45789</strain>
    </source>
</reference>
<evidence type="ECO:0000256" key="8">
    <source>
        <dbReference type="RuleBase" id="RU365092"/>
    </source>
</evidence>
<comment type="similarity">
    <text evidence="2 8">Belongs to the lactate permease family.</text>
</comment>
<comment type="function">
    <text evidence="8">Uptake of L-lactate across the membrane. Can also transport D-lactate and glycolate.</text>
</comment>
<accession>A0A1I6SU23</accession>
<dbReference type="Proteomes" id="UP000198660">
    <property type="component" value="Unassembled WGS sequence"/>
</dbReference>
<feature type="transmembrane region" description="Helical" evidence="8">
    <location>
        <begin position="313"/>
        <end position="335"/>
    </location>
</feature>
<evidence type="ECO:0000256" key="3">
    <source>
        <dbReference type="ARBA" id="ARBA00022448"/>
    </source>
</evidence>
<feature type="transmembrane region" description="Helical" evidence="8">
    <location>
        <begin position="142"/>
        <end position="164"/>
    </location>
</feature>
<feature type="transmembrane region" description="Helical" evidence="8">
    <location>
        <begin position="209"/>
        <end position="226"/>
    </location>
</feature>
<evidence type="ECO:0000256" key="1">
    <source>
        <dbReference type="ARBA" id="ARBA00004651"/>
    </source>
</evidence>
<feature type="transmembrane region" description="Helical" evidence="8">
    <location>
        <begin position="27"/>
        <end position="48"/>
    </location>
</feature>
<feature type="transmembrane region" description="Helical" evidence="8">
    <location>
        <begin position="104"/>
        <end position="135"/>
    </location>
</feature>
<evidence type="ECO:0000313" key="10">
    <source>
        <dbReference type="Proteomes" id="UP000198660"/>
    </source>
</evidence>